<evidence type="ECO:0000256" key="1">
    <source>
        <dbReference type="ARBA" id="ARBA00004141"/>
    </source>
</evidence>
<feature type="transmembrane region" description="Helical" evidence="8">
    <location>
        <begin position="247"/>
        <end position="263"/>
    </location>
</feature>
<dbReference type="CDD" id="cd13962">
    <property type="entry name" value="PT_UbiA_UBIAD1"/>
    <property type="match status" value="1"/>
</dbReference>
<keyword evidence="7 8" id="KW-0472">Membrane</keyword>
<comment type="caution">
    <text evidence="10">The sequence shown here is derived from an EMBL/GenBank/DDBJ whole genome shotgun (WGS) entry which is preliminary data.</text>
</comment>
<sequence length="305" mass="33638">MPHPKYWMAAFRLRTLPLSLSTIFAGSVAAAMHGVFRWDVLVMASLTTLFLQILSNLANDYGDGVAGTDRHRQGEQRMVQSGHISQKQMLRMIVVFAGLSLLSGLLLLALALPAIFSMRGLMFLAAGVLSIGAAINYTVGRNPYGYKGWGDFFVFVFFGLVGVYGSYYLHAAHFSWPVVKLAVAIGLLSAGVLNVNNLRDEASDRAAGKRTLVVIGGRDFGVRYHVLLLAFAWWCLVAFVTTQASSWMQWLFVLTLPLFIRHLRVIITHREPAAIDPELKRLSLATFFTVMLLVAGQLLTQLFGG</sequence>
<dbReference type="OrthoDB" id="9767568at2"/>
<proteinExistence type="inferred from homology"/>
<feature type="transmembrane region" description="Helical" evidence="8">
    <location>
        <begin position="284"/>
        <end position="304"/>
    </location>
</feature>
<dbReference type="Proteomes" id="UP000249239">
    <property type="component" value="Unassembled WGS sequence"/>
</dbReference>
<feature type="transmembrane region" description="Helical" evidence="8">
    <location>
        <begin position="181"/>
        <end position="199"/>
    </location>
</feature>
<evidence type="ECO:0000256" key="4">
    <source>
        <dbReference type="ARBA" id="ARBA00022679"/>
    </source>
</evidence>
<keyword evidence="2 8" id="KW-0474">Menaquinone biosynthesis</keyword>
<keyword evidence="5 8" id="KW-0812">Transmembrane</keyword>
<comment type="function">
    <text evidence="8">Conversion of 1,4-dihydroxy-2-naphthoate (DHNA) to demethylmenaquinone (DMK).</text>
</comment>
<dbReference type="EC" id="2.5.1.74" evidence="8 9"/>
<dbReference type="Gene3D" id="1.10.357.140">
    <property type="entry name" value="UbiA prenyltransferase"/>
    <property type="match status" value="1"/>
</dbReference>
<comment type="catalytic activity">
    <reaction evidence="8">
        <text>an all-trans-polyprenyl diphosphate + 1,4-dihydroxy-2-naphthoate + H(+) = a 2-demethylmenaquinol + CO2 + diphosphate</text>
        <dbReference type="Rhea" id="RHEA:26478"/>
        <dbReference type="Rhea" id="RHEA-COMP:9563"/>
        <dbReference type="Rhea" id="RHEA-COMP:9564"/>
        <dbReference type="ChEBI" id="CHEBI:11173"/>
        <dbReference type="ChEBI" id="CHEBI:15378"/>
        <dbReference type="ChEBI" id="CHEBI:16526"/>
        <dbReference type="ChEBI" id="CHEBI:33019"/>
        <dbReference type="ChEBI" id="CHEBI:55437"/>
        <dbReference type="ChEBI" id="CHEBI:58914"/>
        <dbReference type="EC" id="2.5.1.74"/>
    </reaction>
</comment>
<protein>
    <recommendedName>
        <fullName evidence="8 9">1,4-dihydroxy-2-naphthoate octaprenyltransferase</fullName>
        <shortName evidence="8">DHNA-octaprenyltransferase</shortName>
        <ecNumber evidence="8 9">2.5.1.74</ecNumber>
    </recommendedName>
</protein>
<dbReference type="PIRSF" id="PIRSF005355">
    <property type="entry name" value="UBIAD1"/>
    <property type="match status" value="1"/>
</dbReference>
<dbReference type="NCBIfam" id="TIGR00751">
    <property type="entry name" value="menA"/>
    <property type="match status" value="1"/>
</dbReference>
<dbReference type="PANTHER" id="PTHR13929:SF0">
    <property type="entry name" value="UBIA PRENYLTRANSFERASE DOMAIN-CONTAINING PROTEIN 1"/>
    <property type="match status" value="1"/>
</dbReference>
<dbReference type="PANTHER" id="PTHR13929">
    <property type="entry name" value="1,4-DIHYDROXY-2-NAPHTHOATE OCTAPRENYLTRANSFERASE"/>
    <property type="match status" value="1"/>
</dbReference>
<keyword evidence="4 8" id="KW-0808">Transferase</keyword>
<evidence type="ECO:0000256" key="5">
    <source>
        <dbReference type="ARBA" id="ARBA00022692"/>
    </source>
</evidence>
<dbReference type="GO" id="GO:0042371">
    <property type="term" value="P:vitamin K biosynthetic process"/>
    <property type="evidence" value="ECO:0007669"/>
    <property type="project" value="TreeGrafter"/>
</dbReference>
<evidence type="ECO:0000313" key="11">
    <source>
        <dbReference type="Proteomes" id="UP000249239"/>
    </source>
</evidence>
<dbReference type="AlphaFoldDB" id="A0A2W7MWD4"/>
<feature type="transmembrane region" description="Helical" evidence="8">
    <location>
        <begin position="93"/>
        <end position="115"/>
    </location>
</feature>
<dbReference type="GO" id="GO:0005886">
    <property type="term" value="C:plasma membrane"/>
    <property type="evidence" value="ECO:0007669"/>
    <property type="project" value="UniProtKB-SubCell"/>
</dbReference>
<dbReference type="HAMAP" id="MF_01937">
    <property type="entry name" value="MenA_1"/>
    <property type="match status" value="1"/>
</dbReference>
<organism evidence="10 11">
    <name type="scientific">Breznakibacter xylanolyticus</name>
    <dbReference type="NCBI Taxonomy" id="990"/>
    <lineage>
        <taxon>Bacteria</taxon>
        <taxon>Pseudomonadati</taxon>
        <taxon>Bacteroidota</taxon>
        <taxon>Bacteroidia</taxon>
        <taxon>Marinilabiliales</taxon>
        <taxon>Marinilabiliaceae</taxon>
        <taxon>Breznakibacter</taxon>
    </lineage>
</organism>
<dbReference type="RefSeq" id="WP_111446832.1">
    <property type="nucleotide sequence ID" value="NZ_QKZK01000035.1"/>
</dbReference>
<keyword evidence="11" id="KW-1185">Reference proteome</keyword>
<keyword evidence="6 8" id="KW-1133">Transmembrane helix</keyword>
<dbReference type="GO" id="GO:0009234">
    <property type="term" value="P:menaquinone biosynthetic process"/>
    <property type="evidence" value="ECO:0007669"/>
    <property type="project" value="UniProtKB-UniRule"/>
</dbReference>
<dbReference type="UniPathway" id="UPA00079">
    <property type="reaction ID" value="UER00168"/>
</dbReference>
<dbReference type="Pfam" id="PF01040">
    <property type="entry name" value="UbiA"/>
    <property type="match status" value="1"/>
</dbReference>
<dbReference type="InterPro" id="IPR026046">
    <property type="entry name" value="UBIAD1"/>
</dbReference>
<dbReference type="GO" id="GO:0046428">
    <property type="term" value="F:1,4-dihydroxy-2-naphthoate polyprenyltransferase activity"/>
    <property type="evidence" value="ECO:0007669"/>
    <property type="project" value="UniProtKB-UniRule"/>
</dbReference>
<comment type="subcellular location">
    <subcellularLocation>
        <location evidence="8">Cell membrane</location>
        <topology evidence="8">Multi-pass membrane protein</topology>
    </subcellularLocation>
    <subcellularLocation>
        <location evidence="1">Membrane</location>
        <topology evidence="1">Multi-pass membrane protein</topology>
    </subcellularLocation>
</comment>
<feature type="transmembrane region" description="Helical" evidence="8">
    <location>
        <begin position="152"/>
        <end position="169"/>
    </location>
</feature>
<feature type="transmembrane region" description="Helical" evidence="8">
    <location>
        <begin position="220"/>
        <end position="241"/>
    </location>
</feature>
<gene>
    <name evidence="8" type="primary">menA</name>
    <name evidence="10" type="ORF">LX69_03019</name>
</gene>
<dbReference type="EMBL" id="QKZK01000035">
    <property type="protein sequence ID" value="PZX11873.1"/>
    <property type="molecule type" value="Genomic_DNA"/>
</dbReference>
<comment type="similarity">
    <text evidence="8">Belongs to the MenA family. Type 1 subfamily.</text>
</comment>
<dbReference type="InterPro" id="IPR004657">
    <property type="entry name" value="MenA"/>
</dbReference>
<evidence type="ECO:0000256" key="3">
    <source>
        <dbReference type="ARBA" id="ARBA00022475"/>
    </source>
</evidence>
<feature type="transmembrane region" description="Helical" evidence="8">
    <location>
        <begin position="121"/>
        <end position="140"/>
    </location>
</feature>
<comment type="pathway">
    <text evidence="8">Quinol/quinone metabolism; menaquinone biosynthesis; menaquinol from 1,4-dihydroxy-2-naphthoate: step 1/2.</text>
</comment>
<evidence type="ECO:0000256" key="8">
    <source>
        <dbReference type="HAMAP-Rule" id="MF_01937"/>
    </source>
</evidence>
<dbReference type="InterPro" id="IPR000537">
    <property type="entry name" value="UbiA_prenyltransferase"/>
</dbReference>
<evidence type="ECO:0000256" key="2">
    <source>
        <dbReference type="ARBA" id="ARBA00022428"/>
    </source>
</evidence>
<evidence type="ECO:0000256" key="6">
    <source>
        <dbReference type="ARBA" id="ARBA00022989"/>
    </source>
</evidence>
<accession>A0A2W7MWD4</accession>
<dbReference type="InterPro" id="IPR044878">
    <property type="entry name" value="UbiA_sf"/>
</dbReference>
<keyword evidence="3 8" id="KW-1003">Cell membrane</keyword>
<name>A0A2W7MWD4_9BACT</name>
<reference evidence="10 11" key="1">
    <citation type="submission" date="2018-06" db="EMBL/GenBank/DDBJ databases">
        <title>Genomic Encyclopedia of Archaeal and Bacterial Type Strains, Phase II (KMG-II): from individual species to whole genera.</title>
        <authorList>
            <person name="Goeker M."/>
        </authorList>
    </citation>
    <scope>NUCLEOTIDE SEQUENCE [LARGE SCALE GENOMIC DNA]</scope>
    <source>
        <strain evidence="10 11">DSM 6779</strain>
    </source>
</reference>
<evidence type="ECO:0000256" key="7">
    <source>
        <dbReference type="ARBA" id="ARBA00023136"/>
    </source>
</evidence>
<evidence type="ECO:0000256" key="9">
    <source>
        <dbReference type="NCBIfam" id="TIGR00751"/>
    </source>
</evidence>
<evidence type="ECO:0000313" key="10">
    <source>
        <dbReference type="EMBL" id="PZX11873.1"/>
    </source>
</evidence>